<dbReference type="PROSITE" id="PS50043">
    <property type="entry name" value="HTH_LUXR_2"/>
    <property type="match status" value="1"/>
</dbReference>
<feature type="modified residue" description="4-aspartylphosphate" evidence="3">
    <location>
        <position position="57"/>
    </location>
</feature>
<dbReference type="PROSITE" id="PS50110">
    <property type="entry name" value="RESPONSE_REGULATORY"/>
    <property type="match status" value="1"/>
</dbReference>
<organism evidence="6 7">
    <name type="scientific">Janibacter alittae</name>
    <dbReference type="NCBI Taxonomy" id="3115209"/>
    <lineage>
        <taxon>Bacteria</taxon>
        <taxon>Bacillati</taxon>
        <taxon>Actinomycetota</taxon>
        <taxon>Actinomycetes</taxon>
        <taxon>Micrococcales</taxon>
        <taxon>Intrasporangiaceae</taxon>
        <taxon>Janibacter</taxon>
    </lineage>
</organism>
<dbReference type="SUPFAM" id="SSF46894">
    <property type="entry name" value="C-terminal effector domain of the bipartite response regulators"/>
    <property type="match status" value="1"/>
</dbReference>
<dbReference type="InterPro" id="IPR011006">
    <property type="entry name" value="CheY-like_superfamily"/>
</dbReference>
<gene>
    <name evidence="6" type="ORF">V1351_15860</name>
</gene>
<evidence type="ECO:0000259" key="4">
    <source>
        <dbReference type="PROSITE" id="PS50043"/>
    </source>
</evidence>
<dbReference type="InterPro" id="IPR016032">
    <property type="entry name" value="Sig_transdc_resp-reg_C-effctor"/>
</dbReference>
<evidence type="ECO:0000313" key="6">
    <source>
        <dbReference type="EMBL" id="WXB76398.1"/>
    </source>
</evidence>
<dbReference type="PANTHER" id="PTHR43214">
    <property type="entry name" value="TWO-COMPONENT RESPONSE REGULATOR"/>
    <property type="match status" value="1"/>
</dbReference>
<proteinExistence type="predicted"/>
<name>A0ABZ2MHD6_9MICO</name>
<dbReference type="InterPro" id="IPR000792">
    <property type="entry name" value="Tscrpt_reg_LuxR_C"/>
</dbReference>
<dbReference type="InterPro" id="IPR058245">
    <property type="entry name" value="NreC/VraR/RcsB-like_REC"/>
</dbReference>
<keyword evidence="1 3" id="KW-0597">Phosphoprotein</keyword>
<keyword evidence="7" id="KW-1185">Reference proteome</keyword>
<reference evidence="6 7" key="1">
    <citation type="submission" date="2024-02" db="EMBL/GenBank/DDBJ databases">
        <title>Janibacter sp. nov., isolated from gut of marine sandworm.</title>
        <authorList>
            <person name="Kim B."/>
            <person name="Jun M.O."/>
            <person name="Shin N.-R."/>
        </authorList>
    </citation>
    <scope>NUCLEOTIDE SEQUENCE [LARGE SCALE GENOMIC DNA]</scope>
    <source>
        <strain evidence="6 7">A1S7</strain>
    </source>
</reference>
<dbReference type="SMART" id="SM00448">
    <property type="entry name" value="REC"/>
    <property type="match status" value="1"/>
</dbReference>
<keyword evidence="2" id="KW-0238">DNA-binding</keyword>
<feature type="domain" description="HTH luxR-type" evidence="4">
    <location>
        <begin position="155"/>
        <end position="219"/>
    </location>
</feature>
<dbReference type="RefSeq" id="WP_338749337.1">
    <property type="nucleotide sequence ID" value="NZ_CP144913.1"/>
</dbReference>
<dbReference type="PRINTS" id="PR00038">
    <property type="entry name" value="HTHLUXR"/>
</dbReference>
<dbReference type="InterPro" id="IPR039420">
    <property type="entry name" value="WalR-like"/>
</dbReference>
<evidence type="ECO:0000256" key="3">
    <source>
        <dbReference type="PROSITE-ProRule" id="PRU00169"/>
    </source>
</evidence>
<dbReference type="InterPro" id="IPR001789">
    <property type="entry name" value="Sig_transdc_resp-reg_receiver"/>
</dbReference>
<dbReference type="EMBL" id="CP144913">
    <property type="protein sequence ID" value="WXB76398.1"/>
    <property type="molecule type" value="Genomic_DNA"/>
</dbReference>
<dbReference type="Pfam" id="PF00072">
    <property type="entry name" value="Response_reg"/>
    <property type="match status" value="1"/>
</dbReference>
<dbReference type="CDD" id="cd06170">
    <property type="entry name" value="LuxR_C_like"/>
    <property type="match status" value="1"/>
</dbReference>
<evidence type="ECO:0000313" key="7">
    <source>
        <dbReference type="Proteomes" id="UP001382727"/>
    </source>
</evidence>
<evidence type="ECO:0000259" key="5">
    <source>
        <dbReference type="PROSITE" id="PS50110"/>
    </source>
</evidence>
<dbReference type="Gene3D" id="3.40.50.2300">
    <property type="match status" value="1"/>
</dbReference>
<evidence type="ECO:0000256" key="2">
    <source>
        <dbReference type="ARBA" id="ARBA00023125"/>
    </source>
</evidence>
<dbReference type="Proteomes" id="UP001382727">
    <property type="component" value="Chromosome"/>
</dbReference>
<dbReference type="Pfam" id="PF00196">
    <property type="entry name" value="GerE"/>
    <property type="match status" value="1"/>
</dbReference>
<dbReference type="CDD" id="cd17535">
    <property type="entry name" value="REC_NarL-like"/>
    <property type="match status" value="1"/>
</dbReference>
<dbReference type="SUPFAM" id="SSF52172">
    <property type="entry name" value="CheY-like"/>
    <property type="match status" value="1"/>
</dbReference>
<evidence type="ECO:0000256" key="1">
    <source>
        <dbReference type="ARBA" id="ARBA00022553"/>
    </source>
</evidence>
<accession>A0ABZ2MHD6</accession>
<feature type="domain" description="Response regulatory" evidence="5">
    <location>
        <begin position="6"/>
        <end position="119"/>
    </location>
</feature>
<sequence length="219" mass="23078">MSTRLRVLVVDDSPVVRMGLQALLSTEADLHVVGEAGDGDEALALMAETRPDVVLLDVRMPKRDGVSVITELAERATVIMMTFTDESHVIQDALRRGASGYLVHGTFDAQFLAAMIRQCAAGAGAFSGPALAVLRGGAASSQGAASSPAAGTDDAAETTTALSPRQVEVMELVAKGRSNQQIAAELFLAEKTVKNHINAIFAELGVESRAEAIVYWLRS</sequence>
<protein>
    <submittedName>
        <fullName evidence="6">Response regulator transcription factor</fullName>
    </submittedName>
</protein>
<dbReference type="SMART" id="SM00421">
    <property type="entry name" value="HTH_LUXR"/>
    <property type="match status" value="1"/>
</dbReference>